<dbReference type="Proteomes" id="UP000704611">
    <property type="component" value="Unassembled WGS sequence"/>
</dbReference>
<evidence type="ECO:0000256" key="1">
    <source>
        <dbReference type="SAM" id="Phobius"/>
    </source>
</evidence>
<dbReference type="EMBL" id="JAHRID010000003">
    <property type="protein sequence ID" value="MBV2128921.1"/>
    <property type="molecule type" value="Genomic_DNA"/>
</dbReference>
<dbReference type="RefSeq" id="WP_217668563.1">
    <property type="nucleotide sequence ID" value="NZ_JAHRID010000003.1"/>
</dbReference>
<proteinExistence type="predicted"/>
<evidence type="ECO:0000313" key="3">
    <source>
        <dbReference type="Proteomes" id="UP000704611"/>
    </source>
</evidence>
<gene>
    <name evidence="2" type="ORF">KQY15_07430</name>
</gene>
<feature type="transmembrane region" description="Helical" evidence="1">
    <location>
        <begin position="60"/>
        <end position="81"/>
    </location>
</feature>
<name>A0ABS6MKU9_9GAMM</name>
<comment type="caution">
    <text evidence="2">The sequence shown here is derived from an EMBL/GenBank/DDBJ whole genome shotgun (WGS) entry which is preliminary data.</text>
</comment>
<reference evidence="2 3" key="1">
    <citation type="submission" date="2021-06" db="EMBL/GenBank/DDBJ databases">
        <title>Rheinheimera indica sp. nov., isolated from deep-sea sediment.</title>
        <authorList>
            <person name="Wang Z."/>
            <person name="Zhang X.-Y."/>
        </authorList>
    </citation>
    <scope>NUCLEOTIDE SEQUENCE [LARGE SCALE GENOMIC DNA]</scope>
    <source>
        <strain evidence="2 3">SM2107</strain>
    </source>
</reference>
<keyword evidence="1" id="KW-1133">Transmembrane helix</keyword>
<keyword evidence="3" id="KW-1185">Reference proteome</keyword>
<organism evidence="2 3">
    <name type="scientific">Arsukibacterium indicum</name>
    <dbReference type="NCBI Taxonomy" id="2848612"/>
    <lineage>
        <taxon>Bacteria</taxon>
        <taxon>Pseudomonadati</taxon>
        <taxon>Pseudomonadota</taxon>
        <taxon>Gammaproteobacteria</taxon>
        <taxon>Chromatiales</taxon>
        <taxon>Chromatiaceae</taxon>
        <taxon>Arsukibacterium</taxon>
    </lineage>
</organism>
<feature type="transmembrane region" description="Helical" evidence="1">
    <location>
        <begin position="12"/>
        <end position="33"/>
    </location>
</feature>
<sequence>MDSVLEELAKGFFRGLVFVVVEIVFGKVCYLLGWPVCKLLSFGKYPSANQPVPSKSNNRQSYWCSFAGMVVLLAGITYVLLVNT</sequence>
<protein>
    <submittedName>
        <fullName evidence="2">Uncharacterized protein</fullName>
    </submittedName>
</protein>
<keyword evidence="1" id="KW-0472">Membrane</keyword>
<keyword evidence="1" id="KW-0812">Transmembrane</keyword>
<evidence type="ECO:0000313" key="2">
    <source>
        <dbReference type="EMBL" id="MBV2128921.1"/>
    </source>
</evidence>
<accession>A0ABS6MKU9</accession>